<keyword evidence="5" id="KW-1185">Reference proteome</keyword>
<dbReference type="PROSITE" id="PS50011">
    <property type="entry name" value="PROTEIN_KINASE_DOM"/>
    <property type="match status" value="1"/>
</dbReference>
<dbReference type="Gene3D" id="1.25.40.10">
    <property type="entry name" value="Tetratricopeptide repeat domain"/>
    <property type="match status" value="1"/>
</dbReference>
<feature type="chain" id="PRO_5040284539" evidence="2">
    <location>
        <begin position="21"/>
        <end position="765"/>
    </location>
</feature>
<evidence type="ECO:0000259" key="3">
    <source>
        <dbReference type="PROSITE" id="PS50011"/>
    </source>
</evidence>
<organism evidence="4 5">
    <name type="scientific">Funneliformis mosseae</name>
    <name type="common">Endomycorrhizal fungus</name>
    <name type="synonym">Glomus mosseae</name>
    <dbReference type="NCBI Taxonomy" id="27381"/>
    <lineage>
        <taxon>Eukaryota</taxon>
        <taxon>Fungi</taxon>
        <taxon>Fungi incertae sedis</taxon>
        <taxon>Mucoromycota</taxon>
        <taxon>Glomeromycotina</taxon>
        <taxon>Glomeromycetes</taxon>
        <taxon>Glomerales</taxon>
        <taxon>Glomeraceae</taxon>
        <taxon>Funneliformis</taxon>
    </lineage>
</organism>
<comment type="caution">
    <text evidence="4">The sequence shown here is derived from an EMBL/GenBank/DDBJ whole genome shotgun (WGS) entry which is preliminary data.</text>
</comment>
<keyword evidence="2" id="KW-0732">Signal</keyword>
<dbReference type="Pfam" id="PF24855">
    <property type="entry name" value="DUF7729"/>
    <property type="match status" value="1"/>
</dbReference>
<reference evidence="4" key="1">
    <citation type="submission" date="2021-06" db="EMBL/GenBank/DDBJ databases">
        <authorList>
            <person name="Kallberg Y."/>
            <person name="Tangrot J."/>
            <person name="Rosling A."/>
        </authorList>
    </citation>
    <scope>NUCLEOTIDE SEQUENCE</scope>
    <source>
        <strain evidence="4">87-6 pot B 2015</strain>
    </source>
</reference>
<feature type="compositionally biased region" description="Low complexity" evidence="1">
    <location>
        <begin position="178"/>
        <end position="193"/>
    </location>
</feature>
<dbReference type="EMBL" id="CAJVPP010000798">
    <property type="protein sequence ID" value="CAG8512948.1"/>
    <property type="molecule type" value="Genomic_DNA"/>
</dbReference>
<dbReference type="InterPro" id="IPR056146">
    <property type="entry name" value="DUF7729"/>
</dbReference>
<dbReference type="GO" id="GO:0005524">
    <property type="term" value="F:ATP binding"/>
    <property type="evidence" value="ECO:0007669"/>
    <property type="project" value="InterPro"/>
</dbReference>
<evidence type="ECO:0000313" key="5">
    <source>
        <dbReference type="Proteomes" id="UP000789375"/>
    </source>
</evidence>
<dbReference type="SMART" id="SM00671">
    <property type="entry name" value="SEL1"/>
    <property type="match status" value="2"/>
</dbReference>
<feature type="region of interest" description="Disordered" evidence="1">
    <location>
        <begin position="178"/>
        <end position="220"/>
    </location>
</feature>
<sequence length="765" mass="87088">MKSILIFLILLFSYINLTLAQTRLTVLSNFNLTTTCETFITSLINDEDINECLPIYTIIISVPPLLPTYPTKNSKDKLDIFAQLVSQTCQLPKCHPSLTQNTALKLQEDCSQDLMQQNIMVTLNWILFSHYKPIQELICKRNSSSQFNSYCILETLTNIANQENSIDSTVSFEIPKPTTTITSTLSPPTITTSTKEKSADNDDDKEGSSPPTTPEDDSSFFKTLETLPDSLICTDCNKAMMSVAINYLKENPTVLTVINVNETQIQRASLILELKCGNSFLDAIIEEKGFLGKTYKVQYKGIDAVIRSSKDDLDAILEEFHVHYKLREHENILKFYGIIIKADRIALIYEYAAHGKLSSFLKDNSLLGWDIKSKICHDITLALFHCHELNISNFNLKLDNIYLTSDWTAKIAGFNKDNDKRKSRESLNSPSPDSSMHWVAPEAVSLDQDMRLSFERHPKLADIYCLGLIFWAIAMNGQIPYEEKSNIIEEKQQRNANELLRNHLPKSIPSEFSNLIFKMTKFTPRQRPNLLMILCALEGLYDFDNPQEYLSESSSKGFDVESDVSENLISNQIENVSQASQFYAGSIKVKKSTSYNSMNSLMNNSDSNIIIHQEYQFSETEIDLLEKVTSIYLEAEKLGFDWLIKNLKSWIAIEKMNPRTIFDLMNLDLNQPYNRCIIGYFYEEGFGTGPNRVKAFTLYKSAAEGGNVMAQYYLSLCYEGGYGTSIDKKNGLEMEIYFPREIQKDKDYLRHGKSTGVDLLGYFGE</sequence>
<evidence type="ECO:0000313" key="4">
    <source>
        <dbReference type="EMBL" id="CAG8512948.1"/>
    </source>
</evidence>
<feature type="signal peptide" evidence="2">
    <location>
        <begin position="1"/>
        <end position="20"/>
    </location>
</feature>
<proteinExistence type="predicted"/>
<dbReference type="InterPro" id="IPR000719">
    <property type="entry name" value="Prot_kinase_dom"/>
</dbReference>
<dbReference type="Gene3D" id="1.10.510.10">
    <property type="entry name" value="Transferase(Phosphotransferase) domain 1"/>
    <property type="match status" value="1"/>
</dbReference>
<dbReference type="InterPro" id="IPR006597">
    <property type="entry name" value="Sel1-like"/>
</dbReference>
<evidence type="ECO:0000256" key="1">
    <source>
        <dbReference type="SAM" id="MobiDB-lite"/>
    </source>
</evidence>
<dbReference type="InterPro" id="IPR011009">
    <property type="entry name" value="Kinase-like_dom_sf"/>
</dbReference>
<dbReference type="InterPro" id="IPR011990">
    <property type="entry name" value="TPR-like_helical_dom_sf"/>
</dbReference>
<dbReference type="GO" id="GO:0004674">
    <property type="term" value="F:protein serine/threonine kinase activity"/>
    <property type="evidence" value="ECO:0007669"/>
    <property type="project" value="TreeGrafter"/>
</dbReference>
<dbReference type="SUPFAM" id="SSF81901">
    <property type="entry name" value="HCP-like"/>
    <property type="match status" value="1"/>
</dbReference>
<accession>A0A9N9A0L7</accession>
<dbReference type="InterPro" id="IPR051681">
    <property type="entry name" value="Ser/Thr_Kinases-Pseudokinases"/>
</dbReference>
<dbReference type="PANTHER" id="PTHR44329">
    <property type="entry name" value="SERINE/THREONINE-PROTEIN KINASE TNNI3K-RELATED"/>
    <property type="match status" value="1"/>
</dbReference>
<gene>
    <name evidence="4" type="ORF">FMOSSE_LOCUS4635</name>
</gene>
<evidence type="ECO:0000256" key="2">
    <source>
        <dbReference type="SAM" id="SignalP"/>
    </source>
</evidence>
<dbReference type="AlphaFoldDB" id="A0A9N9A0L7"/>
<dbReference type="Proteomes" id="UP000789375">
    <property type="component" value="Unassembled WGS sequence"/>
</dbReference>
<dbReference type="Pfam" id="PF00069">
    <property type="entry name" value="Pkinase"/>
    <property type="match status" value="1"/>
</dbReference>
<protein>
    <submittedName>
        <fullName evidence="4">9132_t:CDS:1</fullName>
    </submittedName>
</protein>
<name>A0A9N9A0L7_FUNMO</name>
<feature type="domain" description="Protein kinase" evidence="3">
    <location>
        <begin position="280"/>
        <end position="550"/>
    </location>
</feature>
<dbReference type="SUPFAM" id="SSF56112">
    <property type="entry name" value="Protein kinase-like (PK-like)"/>
    <property type="match status" value="1"/>
</dbReference>
<dbReference type="Pfam" id="PF08238">
    <property type="entry name" value="Sel1"/>
    <property type="match status" value="2"/>
</dbReference>